<keyword evidence="3" id="KW-0833">Ubl conjugation pathway</keyword>
<dbReference type="Gene3D" id="1.25.40.420">
    <property type="match status" value="1"/>
</dbReference>
<accession>A0A4Y2NZR3</accession>
<dbReference type="OrthoDB" id="6478546at2759"/>
<dbReference type="GO" id="GO:0005634">
    <property type="term" value="C:nucleus"/>
    <property type="evidence" value="ECO:0007669"/>
    <property type="project" value="UniProtKB-SubCell"/>
</dbReference>
<protein>
    <submittedName>
        <fullName evidence="6">Speckle-type POZ protein</fullName>
    </submittedName>
</protein>
<dbReference type="Pfam" id="PF00651">
    <property type="entry name" value="BTB"/>
    <property type="match status" value="1"/>
</dbReference>
<feature type="domain" description="BTB" evidence="5">
    <location>
        <begin position="270"/>
        <end position="334"/>
    </location>
</feature>
<comment type="similarity">
    <text evidence="2">Belongs to the Tdpoz family.</text>
</comment>
<keyword evidence="4" id="KW-0539">Nucleus</keyword>
<dbReference type="InterPro" id="IPR011333">
    <property type="entry name" value="SKP1/BTB/POZ_sf"/>
</dbReference>
<dbReference type="Gene3D" id="3.30.710.10">
    <property type="entry name" value="Potassium Channel Kv1.1, Chain A"/>
    <property type="match status" value="1"/>
</dbReference>
<sequence length="434" mass="50335">MGGTNFNLILCPNSVNFKDSIACCVQRQSKDDLRLELDYELSFLSGDGSALHSEMFLKNVHKMGEVHTSPTLHVKRDEVFLHKKGLFIPDDTFTVRCRMWGDQISFSEQGCCFAETQIEPEYVFFVGTIENFDNLEPRKKYPVRTMLSPKKFTMSLCVAADGKIDIEIKPLCEIKNLYKCKIFILDRFENEVKSGEGEFHDEKPYCIPLNISKEYLLKKYEYYLLKNVLTIRCEAFIYSEKITHKREYIFGCQHTQEMISNARHTEGFLCDTKLKTATETFPSHIAVLSARSPVFKSMFTTEMKEKTNKCVVIDDLDAHTVRQMLLFMYSDTLDDLAYESAKSLYFAADKYSIISLRHRCAGFLKQIILLTNCCDILLLADRHQDNDLKNAVQDYIAKNDELVLFSDEFKNLEKNHPQLTTDVFRAVYMKIRRS</sequence>
<name>A0A4Y2NZR3_ARAVE</name>
<dbReference type="AlphaFoldDB" id="A0A4Y2NZR3"/>
<dbReference type="SUPFAM" id="SSF49599">
    <property type="entry name" value="TRAF domain-like"/>
    <property type="match status" value="1"/>
</dbReference>
<dbReference type="Pfam" id="PF24570">
    <property type="entry name" value="BACK_BPM_SPOP"/>
    <property type="match status" value="1"/>
</dbReference>
<proteinExistence type="inferred from homology"/>
<gene>
    <name evidence="6" type="primary">spop_137</name>
    <name evidence="6" type="ORF">AVEN_152280_1</name>
</gene>
<organism evidence="6 7">
    <name type="scientific">Araneus ventricosus</name>
    <name type="common">Orbweaver spider</name>
    <name type="synonym">Epeira ventricosa</name>
    <dbReference type="NCBI Taxonomy" id="182803"/>
    <lineage>
        <taxon>Eukaryota</taxon>
        <taxon>Metazoa</taxon>
        <taxon>Ecdysozoa</taxon>
        <taxon>Arthropoda</taxon>
        <taxon>Chelicerata</taxon>
        <taxon>Arachnida</taxon>
        <taxon>Araneae</taxon>
        <taxon>Araneomorphae</taxon>
        <taxon>Entelegynae</taxon>
        <taxon>Araneoidea</taxon>
        <taxon>Araneidae</taxon>
        <taxon>Araneus</taxon>
    </lineage>
</organism>
<comment type="subcellular location">
    <subcellularLocation>
        <location evidence="1">Nucleus</location>
    </subcellularLocation>
</comment>
<reference evidence="6 7" key="1">
    <citation type="journal article" date="2019" name="Sci. Rep.">
        <title>Orb-weaving spider Araneus ventricosus genome elucidates the spidroin gene catalogue.</title>
        <authorList>
            <person name="Kono N."/>
            <person name="Nakamura H."/>
            <person name="Ohtoshi R."/>
            <person name="Moran D.A.P."/>
            <person name="Shinohara A."/>
            <person name="Yoshida Y."/>
            <person name="Fujiwara M."/>
            <person name="Mori M."/>
            <person name="Tomita M."/>
            <person name="Arakawa K."/>
        </authorList>
    </citation>
    <scope>NUCLEOTIDE SEQUENCE [LARGE SCALE GENOMIC DNA]</scope>
</reference>
<dbReference type="PANTHER" id="PTHR24413">
    <property type="entry name" value="SPECKLE-TYPE POZ PROTEIN"/>
    <property type="match status" value="1"/>
</dbReference>
<evidence type="ECO:0000313" key="7">
    <source>
        <dbReference type="Proteomes" id="UP000499080"/>
    </source>
</evidence>
<evidence type="ECO:0000256" key="4">
    <source>
        <dbReference type="ARBA" id="ARBA00023242"/>
    </source>
</evidence>
<dbReference type="CDD" id="cd18186">
    <property type="entry name" value="BTB_POZ_ZBTB_KLHL-like"/>
    <property type="match status" value="1"/>
</dbReference>
<evidence type="ECO:0000256" key="2">
    <source>
        <dbReference type="ARBA" id="ARBA00010846"/>
    </source>
</evidence>
<evidence type="ECO:0000313" key="6">
    <source>
        <dbReference type="EMBL" id="GBN44574.1"/>
    </source>
</evidence>
<dbReference type="EMBL" id="BGPR01010157">
    <property type="protein sequence ID" value="GBN44574.1"/>
    <property type="molecule type" value="Genomic_DNA"/>
</dbReference>
<keyword evidence="7" id="KW-1185">Reference proteome</keyword>
<evidence type="ECO:0000256" key="3">
    <source>
        <dbReference type="ARBA" id="ARBA00022786"/>
    </source>
</evidence>
<dbReference type="SMART" id="SM00225">
    <property type="entry name" value="BTB"/>
    <property type="match status" value="1"/>
</dbReference>
<dbReference type="InterPro" id="IPR056423">
    <property type="entry name" value="BACK_BPM_SPOP"/>
</dbReference>
<dbReference type="Proteomes" id="UP000499080">
    <property type="component" value="Unassembled WGS sequence"/>
</dbReference>
<dbReference type="PROSITE" id="PS50097">
    <property type="entry name" value="BTB"/>
    <property type="match status" value="1"/>
</dbReference>
<evidence type="ECO:0000259" key="5">
    <source>
        <dbReference type="PROSITE" id="PS50097"/>
    </source>
</evidence>
<dbReference type="SUPFAM" id="SSF54695">
    <property type="entry name" value="POZ domain"/>
    <property type="match status" value="1"/>
</dbReference>
<dbReference type="InterPro" id="IPR000210">
    <property type="entry name" value="BTB/POZ_dom"/>
</dbReference>
<comment type="caution">
    <text evidence="6">The sequence shown here is derived from an EMBL/GenBank/DDBJ whole genome shotgun (WGS) entry which is preliminary data.</text>
</comment>
<evidence type="ECO:0000256" key="1">
    <source>
        <dbReference type="ARBA" id="ARBA00004123"/>
    </source>
</evidence>